<dbReference type="Pfam" id="PF26207">
    <property type="entry name" value="Phage_phiTE_015"/>
    <property type="match status" value="1"/>
</dbReference>
<dbReference type="EMBL" id="PDLK01000002">
    <property type="protein sequence ID" value="PHH04823.1"/>
    <property type="molecule type" value="Genomic_DNA"/>
</dbReference>
<evidence type="ECO:0000313" key="3">
    <source>
        <dbReference type="Proteomes" id="UP000222768"/>
    </source>
</evidence>
<dbReference type="Proteomes" id="UP000222768">
    <property type="component" value="Unassembled WGS sequence"/>
</dbReference>
<proteinExistence type="predicted"/>
<dbReference type="InterPro" id="IPR058601">
    <property type="entry name" value="Phage_phiTE_015-like"/>
</dbReference>
<sequence length="174" mass="19572">MSKFTKEQLIAHITSMIEVTKEVSTDALPDRYKIRALRDTATYEIALATLTAEPVAWDYEWASCITCEGPQSFKRVIEREAPPEWAIEEGQARNIIPLYPAPPVPAVPDNGRTEFEAWYGENCGLSGADLESEFNRNDDGEYIYSGAADAWKAWKASREVMIQGEKEVVPHETD</sequence>
<dbReference type="Proteomes" id="UP000310719">
    <property type="component" value="Chromosome"/>
</dbReference>
<protein>
    <recommendedName>
        <fullName evidence="5">Eaa protein</fullName>
    </recommendedName>
</protein>
<evidence type="ECO:0000313" key="4">
    <source>
        <dbReference type="Proteomes" id="UP000310719"/>
    </source>
</evidence>
<accession>A0A4U9I3C4</accession>
<evidence type="ECO:0000313" key="1">
    <source>
        <dbReference type="EMBL" id="PHH04823.1"/>
    </source>
</evidence>
<dbReference type="RefSeq" id="WP_032611893.1">
    <property type="nucleotide sequence ID" value="NZ_CP083630.1"/>
</dbReference>
<reference evidence="2 4" key="3">
    <citation type="submission" date="2019-05" db="EMBL/GenBank/DDBJ databases">
        <authorList>
            <consortium name="Pathogen Informatics"/>
        </authorList>
    </citation>
    <scope>NUCLEOTIDE SEQUENCE [LARGE SCALE GENOMIC DNA]</scope>
    <source>
        <strain evidence="2 4">NCTC13032</strain>
    </source>
</reference>
<evidence type="ECO:0000313" key="2">
    <source>
        <dbReference type="EMBL" id="VTP69689.1"/>
    </source>
</evidence>
<gene>
    <name evidence="1" type="ORF">CRX53_13075</name>
    <name evidence="2" type="ORF">NCTC13032_04515</name>
</gene>
<dbReference type="AlphaFoldDB" id="A0A4U9I3C4"/>
<reference evidence="1" key="1">
    <citation type="submission" date="2017-09" db="EMBL/GenBank/DDBJ databases">
        <title>FDA dAtabase for Regulatory Grade micrObial Sequences (FDA-ARGOS): Supporting development and validation of Infectious Disease Dx tests.</title>
        <authorList>
            <person name="Minogue T."/>
            <person name="Wolcott M."/>
            <person name="Wasieloski L."/>
            <person name="Aguilar W."/>
            <person name="Moore D."/>
            <person name="Tallon L.J."/>
            <person name="Sadzewicz L."/>
            <person name="Ott S."/>
            <person name="Zhao X."/>
            <person name="Nagaraj S."/>
            <person name="Vavikolanu K."/>
            <person name="Aluvathingal J."/>
            <person name="Nadendla S."/>
            <person name="Sichtig H."/>
        </authorList>
    </citation>
    <scope>NUCLEOTIDE SEQUENCE</scope>
    <source>
        <strain evidence="1">FDAARGOS_404</strain>
    </source>
</reference>
<dbReference type="EMBL" id="LR590464">
    <property type="protein sequence ID" value="VTP69689.1"/>
    <property type="molecule type" value="Genomic_DNA"/>
</dbReference>
<organism evidence="2 4">
    <name type="scientific">Leclercia adecarboxylata</name>
    <dbReference type="NCBI Taxonomy" id="83655"/>
    <lineage>
        <taxon>Bacteria</taxon>
        <taxon>Pseudomonadati</taxon>
        <taxon>Pseudomonadota</taxon>
        <taxon>Gammaproteobacteria</taxon>
        <taxon>Enterobacterales</taxon>
        <taxon>Enterobacteriaceae</taxon>
        <taxon>Leclercia</taxon>
    </lineage>
</organism>
<evidence type="ECO:0008006" key="5">
    <source>
        <dbReference type="Google" id="ProtNLM"/>
    </source>
</evidence>
<reference evidence="3" key="2">
    <citation type="submission" date="2017-09" db="EMBL/GenBank/DDBJ databases">
        <title>FDA dAtabase for Regulatory Grade micrObial Sequences (FDA-ARGOS): Supporting development and validation of Infectious Disease Dx tests.</title>
        <authorList>
            <person name="Minogue T."/>
            <person name="Wolcott M."/>
            <person name="Wasieloski L."/>
            <person name="Aguilar W."/>
            <person name="Moore D."/>
            <person name="Tallon L."/>
            <person name="Sadzewicz L."/>
            <person name="Ott S."/>
            <person name="Zhao X."/>
            <person name="Nagaraj S."/>
            <person name="Vavikolanu K."/>
            <person name="Aluvathingal J."/>
            <person name="Nadendla S."/>
            <person name="Sichtig H."/>
        </authorList>
    </citation>
    <scope>NUCLEOTIDE SEQUENCE [LARGE SCALE GENOMIC DNA]</scope>
    <source>
        <strain evidence="3">FDAARGOS_404</strain>
    </source>
</reference>
<name>A0A4U9I3C4_9ENTR</name>